<keyword evidence="4" id="KW-1185">Reference proteome</keyword>
<dbReference type="EMBL" id="CAMGZC010001953">
    <property type="protein sequence ID" value="CAI0654097.1"/>
    <property type="molecule type" value="Genomic_DNA"/>
</dbReference>
<evidence type="ECO:0000256" key="2">
    <source>
        <dbReference type="SAM" id="SignalP"/>
    </source>
</evidence>
<dbReference type="AlphaFoldDB" id="A0A9W4S823"/>
<feature type="region of interest" description="Disordered" evidence="1">
    <location>
        <begin position="31"/>
        <end position="53"/>
    </location>
</feature>
<sequence>MMITPSIVTVLWATALVGSVASVPLEPRQGGCCASTSGGKSASTSGGNSASTSQAGRITIGYRTVHPDQAKIYNREHKLVYNPGLTRGAAQIGKGVYLTPGPGQWVGNPGDWHCHVTANKKAVEDVLKAWIPENTWWKIDKQYEWAAKQTVNKVKVDDEAFNRALRMSKIDKTDDPGVKFAKGAKQLLIPTDLVKDRHLDIQVDCKKEWKRLSDTAVVDYRSWKKNVIGKPQ</sequence>
<gene>
    <name evidence="3" type="ORF">CGXH109_LOCUS134540</name>
</gene>
<dbReference type="InterPro" id="IPR045564">
    <property type="entry name" value="DUF5910"/>
</dbReference>
<accession>A0A9W4S823</accession>
<dbReference type="Pfam" id="PF19287">
    <property type="entry name" value="DUF5910"/>
    <property type="match status" value="1"/>
</dbReference>
<reference evidence="3" key="1">
    <citation type="submission" date="2022-08" db="EMBL/GenBank/DDBJ databases">
        <authorList>
            <person name="Giroux E."/>
            <person name="Giroux E."/>
        </authorList>
    </citation>
    <scope>NUCLEOTIDE SEQUENCE</scope>
    <source>
        <strain evidence="3">H1091258</strain>
    </source>
</reference>
<feature type="chain" id="PRO_5040769413" evidence="2">
    <location>
        <begin position="23"/>
        <end position="232"/>
    </location>
</feature>
<name>A0A9W4S823_9PEZI</name>
<evidence type="ECO:0000313" key="3">
    <source>
        <dbReference type="EMBL" id="CAI0654097.1"/>
    </source>
</evidence>
<evidence type="ECO:0000313" key="4">
    <source>
        <dbReference type="Proteomes" id="UP001152533"/>
    </source>
</evidence>
<organism evidence="3 4">
    <name type="scientific">Colletotrichum noveboracense</name>
    <dbReference type="NCBI Taxonomy" id="2664923"/>
    <lineage>
        <taxon>Eukaryota</taxon>
        <taxon>Fungi</taxon>
        <taxon>Dikarya</taxon>
        <taxon>Ascomycota</taxon>
        <taxon>Pezizomycotina</taxon>
        <taxon>Sordariomycetes</taxon>
        <taxon>Hypocreomycetidae</taxon>
        <taxon>Glomerellales</taxon>
        <taxon>Glomerellaceae</taxon>
        <taxon>Colletotrichum</taxon>
        <taxon>Colletotrichum gloeosporioides species complex</taxon>
    </lineage>
</organism>
<feature type="signal peptide" evidence="2">
    <location>
        <begin position="1"/>
        <end position="22"/>
    </location>
</feature>
<keyword evidence="2" id="KW-0732">Signal</keyword>
<protein>
    <submittedName>
        <fullName evidence="3">Uncharacterized protein</fullName>
    </submittedName>
</protein>
<evidence type="ECO:0000256" key="1">
    <source>
        <dbReference type="SAM" id="MobiDB-lite"/>
    </source>
</evidence>
<dbReference type="Proteomes" id="UP001152533">
    <property type="component" value="Unassembled WGS sequence"/>
</dbReference>
<comment type="caution">
    <text evidence="3">The sequence shown here is derived from an EMBL/GenBank/DDBJ whole genome shotgun (WGS) entry which is preliminary data.</text>
</comment>
<proteinExistence type="predicted"/>